<dbReference type="InterPro" id="IPR015421">
    <property type="entry name" value="PyrdxlP-dep_Trfase_major"/>
</dbReference>
<dbReference type="PANTHER" id="PTHR43713:SF3">
    <property type="entry name" value="GLUTAMATE-1-SEMIALDEHYDE 2,1-AMINOMUTASE 1, CHLOROPLASTIC-RELATED"/>
    <property type="match status" value="1"/>
</dbReference>
<sequence length="446" mass="47671">MSQDLTQRLQAELDAAAARYAERNPRSKALHDEAVKSMPGGNTRTVLYAGPFPIAMKSGTGFQVTSEDSHTYTDLTAEFTAALYGHSHPVILSAIGDVLKNTGLNVGATTAQEQVFARELCGRFHLEHVRFANSGTEANLHALAAAKAFTKKRKVVAFSGGYHGAVLGFKGGEPEANNVDLGDWVIARYNDLESARSAISSEGVAAVIVEGMQGSGGGIPGNPEFLAGIQEAASKASFHAASHDMAPGLTTHRLVMTSRFGPGGLAELQGLTPDLKTFGKYLGGGLAFGAFGGRADIMAAFDPRFPGSLSHSGTFNNNTLVTHAGYAGLSKVYTPEVATQFTRRGDELRASLNKVTKDTRVCFTGMGTILGVHFPNDGTRDIQRGGEVEESDGLRALFWFDMLEEGFWVVRRGFIALVLETPDSELERFVHCVEAFVSKHADLVKL</sequence>
<protein>
    <recommendedName>
        <fullName evidence="6">Glutamate-1-semialdehyde 2,1-aminomutase</fullName>
    </recommendedName>
</protein>
<proteinExistence type="inferred from homology"/>
<dbReference type="PANTHER" id="PTHR43713">
    <property type="entry name" value="GLUTAMATE-1-SEMIALDEHYDE 2,1-AMINOMUTASE"/>
    <property type="match status" value="1"/>
</dbReference>
<dbReference type="Gene3D" id="3.40.640.10">
    <property type="entry name" value="Type I PLP-dependent aspartate aminotransferase-like (Major domain)"/>
    <property type="match status" value="1"/>
</dbReference>
<comment type="caution">
    <text evidence="4">The sequence shown here is derived from an EMBL/GenBank/DDBJ whole genome shotgun (WGS) entry which is preliminary data.</text>
</comment>
<evidence type="ECO:0000256" key="2">
    <source>
        <dbReference type="ARBA" id="ARBA00022898"/>
    </source>
</evidence>
<comment type="cofactor">
    <cofactor evidence="1">
        <name>pyridoxal 5'-phosphate</name>
        <dbReference type="ChEBI" id="CHEBI:597326"/>
    </cofactor>
</comment>
<organism evidence="4 5">
    <name type="scientific">Neonectria punicea</name>
    <dbReference type="NCBI Taxonomy" id="979145"/>
    <lineage>
        <taxon>Eukaryota</taxon>
        <taxon>Fungi</taxon>
        <taxon>Dikarya</taxon>
        <taxon>Ascomycota</taxon>
        <taxon>Pezizomycotina</taxon>
        <taxon>Sordariomycetes</taxon>
        <taxon>Hypocreomycetidae</taxon>
        <taxon>Hypocreales</taxon>
        <taxon>Nectriaceae</taxon>
        <taxon>Neonectria</taxon>
    </lineage>
</organism>
<evidence type="ECO:0008006" key="6">
    <source>
        <dbReference type="Google" id="ProtNLM"/>
    </source>
</evidence>
<dbReference type="InterPro" id="IPR005814">
    <property type="entry name" value="Aminotrans_3"/>
</dbReference>
<keyword evidence="5" id="KW-1185">Reference proteome</keyword>
<dbReference type="Pfam" id="PF00202">
    <property type="entry name" value="Aminotran_3"/>
    <property type="match status" value="1"/>
</dbReference>
<dbReference type="InterPro" id="IPR015422">
    <property type="entry name" value="PyrdxlP-dep_Trfase_small"/>
</dbReference>
<dbReference type="Proteomes" id="UP001498476">
    <property type="component" value="Unassembled WGS sequence"/>
</dbReference>
<dbReference type="InterPro" id="IPR015424">
    <property type="entry name" value="PyrdxlP-dep_Trfase"/>
</dbReference>
<keyword evidence="2 3" id="KW-0663">Pyridoxal phosphate</keyword>
<comment type="similarity">
    <text evidence="3">Belongs to the class-III pyridoxal-phosphate-dependent aminotransferase family.</text>
</comment>
<evidence type="ECO:0000256" key="1">
    <source>
        <dbReference type="ARBA" id="ARBA00001933"/>
    </source>
</evidence>
<reference evidence="4 5" key="1">
    <citation type="journal article" date="2025" name="Microbiol. Resour. Announc.">
        <title>Draft genome sequences for Neonectria magnoliae and Neonectria punicea, canker pathogens of Liriodendron tulipifera and Acer saccharum in West Virginia.</title>
        <authorList>
            <person name="Petronek H.M."/>
            <person name="Kasson M.T."/>
            <person name="Metheny A.M."/>
            <person name="Stauder C.M."/>
            <person name="Lovett B."/>
            <person name="Lynch S.C."/>
            <person name="Garnas J.R."/>
            <person name="Kasson L.R."/>
            <person name="Stajich J.E."/>
        </authorList>
    </citation>
    <scope>NUCLEOTIDE SEQUENCE [LARGE SCALE GENOMIC DNA]</scope>
    <source>
        <strain evidence="4 5">NRRL 64653</strain>
    </source>
</reference>
<evidence type="ECO:0000256" key="3">
    <source>
        <dbReference type="RuleBase" id="RU003560"/>
    </source>
</evidence>
<evidence type="ECO:0000313" key="5">
    <source>
        <dbReference type="Proteomes" id="UP001498476"/>
    </source>
</evidence>
<evidence type="ECO:0000313" key="4">
    <source>
        <dbReference type="EMBL" id="KAK7409204.1"/>
    </source>
</evidence>
<accession>A0ABR1GUL3</accession>
<dbReference type="SUPFAM" id="SSF53383">
    <property type="entry name" value="PLP-dependent transferases"/>
    <property type="match status" value="1"/>
</dbReference>
<gene>
    <name evidence="4" type="ORF">QQX98_008637</name>
</gene>
<name>A0ABR1GUL3_9HYPO</name>
<dbReference type="EMBL" id="JAZAVJ010000159">
    <property type="protein sequence ID" value="KAK7409204.1"/>
    <property type="molecule type" value="Genomic_DNA"/>
</dbReference>
<dbReference type="Gene3D" id="3.90.1150.10">
    <property type="entry name" value="Aspartate Aminotransferase, domain 1"/>
    <property type="match status" value="1"/>
</dbReference>